<evidence type="ECO:0000256" key="2">
    <source>
        <dbReference type="ARBA" id="ARBA00022857"/>
    </source>
</evidence>
<dbReference type="Proteomes" id="UP000294847">
    <property type="component" value="Chromosome 6"/>
</dbReference>
<dbReference type="AlphaFoldDB" id="A0A4P7NPM6"/>
<gene>
    <name evidence="5" type="ORF">PoMZ_05372</name>
</gene>
<proteinExistence type="inferred from homology"/>
<evidence type="ECO:0000313" key="6">
    <source>
        <dbReference type="Proteomes" id="UP000294847"/>
    </source>
</evidence>
<dbReference type="PANTHER" id="PTHR47706:SF4">
    <property type="entry name" value="NMRA-LIKE DOMAIN-CONTAINING PROTEIN"/>
    <property type="match status" value="1"/>
</dbReference>
<dbReference type="InterPro" id="IPR051609">
    <property type="entry name" value="NmrA/Isoflavone_reductase-like"/>
</dbReference>
<dbReference type="PANTHER" id="PTHR47706">
    <property type="entry name" value="NMRA-LIKE FAMILY PROTEIN"/>
    <property type="match status" value="1"/>
</dbReference>
<evidence type="ECO:0000256" key="1">
    <source>
        <dbReference type="ARBA" id="ARBA00005725"/>
    </source>
</evidence>
<organism evidence="5 6">
    <name type="scientific">Pyricularia oryzae</name>
    <name type="common">Rice blast fungus</name>
    <name type="synonym">Magnaporthe oryzae</name>
    <dbReference type="NCBI Taxonomy" id="318829"/>
    <lineage>
        <taxon>Eukaryota</taxon>
        <taxon>Fungi</taxon>
        <taxon>Dikarya</taxon>
        <taxon>Ascomycota</taxon>
        <taxon>Pezizomycotina</taxon>
        <taxon>Sordariomycetes</taxon>
        <taxon>Sordariomycetidae</taxon>
        <taxon>Magnaporthales</taxon>
        <taxon>Pyriculariaceae</taxon>
        <taxon>Pyricularia</taxon>
    </lineage>
</organism>
<evidence type="ECO:0000313" key="5">
    <source>
        <dbReference type="EMBL" id="QBZ63686.1"/>
    </source>
</evidence>
<name>A0A4P7NPM6_PYROR</name>
<protein>
    <recommendedName>
        <fullName evidence="4">NmrA-like domain-containing protein</fullName>
    </recommendedName>
</protein>
<keyword evidence="2" id="KW-0521">NADP</keyword>
<feature type="domain" description="NmrA-like" evidence="4">
    <location>
        <begin position="6"/>
        <end position="290"/>
    </location>
</feature>
<dbReference type="InterPro" id="IPR008030">
    <property type="entry name" value="NmrA-like"/>
</dbReference>
<dbReference type="InterPro" id="IPR036291">
    <property type="entry name" value="NAD(P)-bd_dom_sf"/>
</dbReference>
<dbReference type="Pfam" id="PF05368">
    <property type="entry name" value="NmrA"/>
    <property type="match status" value="1"/>
</dbReference>
<dbReference type="Gene3D" id="3.90.25.10">
    <property type="entry name" value="UDP-galactose 4-epimerase, domain 1"/>
    <property type="match status" value="1"/>
</dbReference>
<dbReference type="GO" id="GO:0016491">
    <property type="term" value="F:oxidoreductase activity"/>
    <property type="evidence" value="ECO:0007669"/>
    <property type="project" value="UniProtKB-KW"/>
</dbReference>
<accession>A0A4P7NPM6</accession>
<comment type="similarity">
    <text evidence="1">Belongs to the NmrA-type oxidoreductase family. Isoflavone reductase subfamily.</text>
</comment>
<evidence type="ECO:0000256" key="3">
    <source>
        <dbReference type="ARBA" id="ARBA00023002"/>
    </source>
</evidence>
<evidence type="ECO:0000259" key="4">
    <source>
        <dbReference type="Pfam" id="PF05368"/>
    </source>
</evidence>
<dbReference type="EMBL" id="CP034209">
    <property type="protein sequence ID" value="QBZ63686.1"/>
    <property type="molecule type" value="Genomic_DNA"/>
</dbReference>
<reference evidence="5 6" key="1">
    <citation type="journal article" date="2019" name="Mol. Biol. Evol.">
        <title>Blast fungal genomes show frequent chromosomal changes, gene gains and losses, and effector gene turnover.</title>
        <authorList>
            <person name="Gomez Luciano L.B."/>
            <person name="Jason Tsai I."/>
            <person name="Chuma I."/>
            <person name="Tosa Y."/>
            <person name="Chen Y.H."/>
            <person name="Li J.Y."/>
            <person name="Li M.Y."/>
            <person name="Jade Lu M.Y."/>
            <person name="Nakayashiki H."/>
            <person name="Li W.H."/>
        </authorList>
    </citation>
    <scope>NUCLEOTIDE SEQUENCE [LARGE SCALE GENOMIC DNA]</scope>
    <source>
        <strain evidence="5">MZ5-1-6</strain>
    </source>
</reference>
<sequence>MKVAIAGIGNFGPYLLEEIPKEGHEIVILTRSQKPHIKLPQKVTDYTIPSLESALQDVDAVVSAIPAHDPGYVKTHLALLEACRLSPRCKNFIISHWAENIDDVTDHPIFPHGDNTVHHLTAALRAQTEVAWTAVCCGWLADYVLPASQRHLGEIGAFWVQDRPQKVFTVYGPGTQRVSFTPSRDVARAVARLLSRPAEWTPTTFVRGDTMAWNELWELISAREEGWTLRRKSMAQSVRQLVAEDGDALSKMVAEFELFSYAGALEMPEDRVARDRKKFFEGVKFRTLAELMDEGKAKPESIL</sequence>
<keyword evidence="3" id="KW-0560">Oxidoreductase</keyword>
<dbReference type="Gene3D" id="3.40.50.720">
    <property type="entry name" value="NAD(P)-binding Rossmann-like Domain"/>
    <property type="match status" value="1"/>
</dbReference>
<dbReference type="SUPFAM" id="SSF51735">
    <property type="entry name" value="NAD(P)-binding Rossmann-fold domains"/>
    <property type="match status" value="1"/>
</dbReference>